<feature type="signal peptide" evidence="5">
    <location>
        <begin position="1"/>
        <end position="25"/>
    </location>
</feature>
<keyword evidence="3 5" id="KW-0732">Signal</keyword>
<dbReference type="PROSITE" id="PS00786">
    <property type="entry name" value="5_NUCLEOTIDASE_2"/>
    <property type="match status" value="1"/>
</dbReference>
<evidence type="ECO:0000256" key="4">
    <source>
        <dbReference type="ARBA" id="ARBA00022741"/>
    </source>
</evidence>
<feature type="domain" description="Calcineurin-like phosphoesterase" evidence="6">
    <location>
        <begin position="44"/>
        <end position="257"/>
    </location>
</feature>
<dbReference type="GO" id="GO:0030288">
    <property type="term" value="C:outer membrane-bounded periplasmic space"/>
    <property type="evidence" value="ECO:0007669"/>
    <property type="project" value="TreeGrafter"/>
</dbReference>
<dbReference type="PANTHER" id="PTHR11575:SF46">
    <property type="entry name" value="PROTEIN USHA"/>
    <property type="match status" value="1"/>
</dbReference>
<dbReference type="PANTHER" id="PTHR11575">
    <property type="entry name" value="5'-NUCLEOTIDASE-RELATED"/>
    <property type="match status" value="1"/>
</dbReference>
<name>C9Y8S2_CURXX</name>
<dbReference type="InterPro" id="IPR036907">
    <property type="entry name" value="5'-Nucleotdase_C_sf"/>
</dbReference>
<dbReference type="EMBL" id="FN543104">
    <property type="protein sequence ID" value="CBA28027.1"/>
    <property type="molecule type" value="Genomic_DNA"/>
</dbReference>
<dbReference type="GO" id="GO:0009166">
    <property type="term" value="P:nucleotide catabolic process"/>
    <property type="evidence" value="ECO:0007669"/>
    <property type="project" value="InterPro"/>
</dbReference>
<accession>C9Y8S2</accession>
<evidence type="ECO:0000256" key="5">
    <source>
        <dbReference type="RuleBase" id="RU362119"/>
    </source>
</evidence>
<dbReference type="InterPro" id="IPR008334">
    <property type="entry name" value="5'-Nucleotdase_C"/>
</dbReference>
<dbReference type="PROSITE" id="PS00785">
    <property type="entry name" value="5_NUCLEOTIDASE_1"/>
    <property type="match status" value="1"/>
</dbReference>
<dbReference type="InterPro" id="IPR029052">
    <property type="entry name" value="Metallo-depent_PP-like"/>
</dbReference>
<dbReference type="PRINTS" id="PR01607">
    <property type="entry name" value="APYRASEFAMLY"/>
</dbReference>
<evidence type="ECO:0000313" key="8">
    <source>
        <dbReference type="EMBL" id="CBA28027.1"/>
    </source>
</evidence>
<reference evidence="8" key="1">
    <citation type="journal article" date="2010" name="Nature">
        <title>The dynamic genome of Hydra.</title>
        <authorList>
            <person name="Chapman J.A."/>
            <person name="Kirkness E.F."/>
            <person name="Simakov O."/>
            <person name="Hampson S.E."/>
            <person name="Mitros T."/>
            <person name="Weinmaier T."/>
            <person name="Rattei T."/>
            <person name="Balasubramanian P.G."/>
            <person name="Borman J."/>
            <person name="Busam D."/>
            <person name="Disbennett K."/>
            <person name="Pfannkoch C."/>
            <person name="Sumin N."/>
            <person name="Sutton G."/>
            <person name="Viswanathan L."/>
            <person name="Walenz B."/>
            <person name="Goodstein D.M."/>
            <person name="Hellsten U."/>
            <person name="Kawashima T."/>
            <person name="Prochnik S.E."/>
            <person name="Putnam N.H."/>
            <person name="Shu S."/>
            <person name="Blumberg B."/>
            <person name="Dana C.E."/>
            <person name="Gee L."/>
            <person name="Kibler D.F."/>
            <person name="Law L."/>
            <person name="Lindgens D."/>
            <person name="Martinez D.E."/>
            <person name="Peng J."/>
            <person name="Wigge P.A."/>
            <person name="Bertulat B."/>
            <person name="Guder C."/>
            <person name="Nakamura Y."/>
            <person name="Ozbek S."/>
            <person name="Watanabe H."/>
            <person name="Khalturin K."/>
            <person name="Hemmrich G."/>
            <person name="Franke A."/>
            <person name="Augustin R."/>
            <person name="Fraune S."/>
            <person name="Hayakawa E."/>
            <person name="Hayakawa S."/>
            <person name="Hirose M."/>
            <person name="Hwang J."/>
            <person name="Ikeo K."/>
            <person name="Nishimiya-Fujisawa C."/>
            <person name="Ogura A."/>
            <person name="Takahashi T."/>
            <person name="Steinmetz P.R."/>
            <person name="Zhang X."/>
            <person name="Aufschnaiter R."/>
            <person name="Eder M.K."/>
            <person name="Gorny A.K."/>
            <person name="Salvenmoser W."/>
            <person name="Heimberg A.M."/>
            <person name="Wheeler B.M."/>
            <person name="Peterson K.J."/>
            <person name="Boettger A."/>
            <person name="Tischler P."/>
            <person name="Wolf A."/>
            <person name="Gojobori T."/>
            <person name="Remington K.A."/>
            <person name="Strausberg R.L."/>
            <person name="Venter J."/>
            <person name="Technau U."/>
            <person name="Hobmayer B."/>
            <person name="Bosch T.C."/>
            <person name="Holstein T.W."/>
            <person name="Fujisawa T."/>
            <person name="Bode H.R."/>
            <person name="David C.N."/>
            <person name="Rokhsar D.S."/>
            <person name="Steele R.E."/>
        </authorList>
    </citation>
    <scope>NUCLEOTIDE SEQUENCE</scope>
</reference>
<organism evidence="8">
    <name type="scientific">Curvibacter symbiont subsp. Hydra magnipapillata</name>
    <dbReference type="NCBI Taxonomy" id="667019"/>
    <lineage>
        <taxon>Bacteria</taxon>
        <taxon>Pseudomonadati</taxon>
        <taxon>Pseudomonadota</taxon>
        <taxon>Betaproteobacteria</taxon>
        <taxon>Burkholderiales</taxon>
        <taxon>Comamonadaceae</taxon>
        <taxon>Curvibacter</taxon>
    </lineage>
</organism>
<dbReference type="Gene3D" id="3.90.780.10">
    <property type="entry name" value="5'-Nucleotidase, C-terminal domain"/>
    <property type="match status" value="1"/>
</dbReference>
<dbReference type="Gene3D" id="3.60.21.10">
    <property type="match status" value="1"/>
</dbReference>
<dbReference type="NCBIfam" id="NF007109">
    <property type="entry name" value="PRK09558.1"/>
    <property type="match status" value="1"/>
</dbReference>
<dbReference type="EC" id="3.6.1.45" evidence="8"/>
<dbReference type="Pfam" id="PF02872">
    <property type="entry name" value="5_nucleotid_C"/>
    <property type="match status" value="1"/>
</dbReference>
<protein>
    <submittedName>
        <fullName evidence="8">Protein ushA</fullName>
        <ecNumber evidence="8">3.1.3.5</ecNumber>
        <ecNumber evidence="8">3.6.1.45</ecNumber>
    </submittedName>
</protein>
<evidence type="ECO:0000256" key="3">
    <source>
        <dbReference type="ARBA" id="ARBA00022729"/>
    </source>
</evidence>
<dbReference type="SUPFAM" id="SSF56300">
    <property type="entry name" value="Metallo-dependent phosphatases"/>
    <property type="match status" value="1"/>
</dbReference>
<dbReference type="GO" id="GO:0008768">
    <property type="term" value="F:UDP-sugar diphosphatase activity"/>
    <property type="evidence" value="ECO:0007669"/>
    <property type="project" value="UniProtKB-EC"/>
</dbReference>
<gene>
    <name evidence="8" type="primary">ushA</name>
    <name evidence="8" type="ORF">Csp_A05230</name>
</gene>
<feature type="domain" description="5'-Nucleotidase C-terminal" evidence="7">
    <location>
        <begin position="368"/>
        <end position="511"/>
    </location>
</feature>
<dbReference type="EC" id="3.1.3.5" evidence="8"/>
<evidence type="ECO:0000256" key="2">
    <source>
        <dbReference type="ARBA" id="ARBA00022723"/>
    </source>
</evidence>
<evidence type="ECO:0000256" key="1">
    <source>
        <dbReference type="ARBA" id="ARBA00006654"/>
    </source>
</evidence>
<feature type="chain" id="PRO_5005125915" evidence="5">
    <location>
        <begin position="26"/>
        <end position="553"/>
    </location>
</feature>
<keyword evidence="2" id="KW-0479">Metal-binding</keyword>
<evidence type="ECO:0000259" key="7">
    <source>
        <dbReference type="Pfam" id="PF02872"/>
    </source>
</evidence>
<dbReference type="InterPro" id="IPR006179">
    <property type="entry name" value="5_nucleotidase/apyrase"/>
</dbReference>
<dbReference type="GO" id="GO:0000166">
    <property type="term" value="F:nucleotide binding"/>
    <property type="evidence" value="ECO:0007669"/>
    <property type="project" value="UniProtKB-KW"/>
</dbReference>
<keyword evidence="4 5" id="KW-0547">Nucleotide-binding</keyword>
<keyword evidence="5 8" id="KW-0378">Hydrolase</keyword>
<dbReference type="Pfam" id="PF00149">
    <property type="entry name" value="Metallophos"/>
    <property type="match status" value="1"/>
</dbReference>
<dbReference type="InterPro" id="IPR006146">
    <property type="entry name" value="5'-Nucleotdase_CS"/>
</dbReference>
<evidence type="ECO:0000259" key="6">
    <source>
        <dbReference type="Pfam" id="PF00149"/>
    </source>
</evidence>
<dbReference type="GO" id="GO:0008253">
    <property type="term" value="F:5'-nucleotidase activity"/>
    <property type="evidence" value="ECO:0007669"/>
    <property type="project" value="UniProtKB-EC"/>
</dbReference>
<dbReference type="AlphaFoldDB" id="C9Y8S2"/>
<dbReference type="PROSITE" id="PS51257">
    <property type="entry name" value="PROKAR_LIPOPROTEIN"/>
    <property type="match status" value="1"/>
</dbReference>
<dbReference type="SUPFAM" id="SSF55816">
    <property type="entry name" value="5'-nucleotidase (syn. UDP-sugar hydrolase), C-terminal domain"/>
    <property type="match status" value="1"/>
</dbReference>
<sequence length="553" mass="59928">MPLTDRPTMPPPFRLISLCSALVLAGCAGLPSTSPQPDKEYAITILHTNDHHGRFWKNRDGEYGMAARKTVVDQIRKEVAAAGGYSLLLDGGDVNTGVPESDLQDAVPDFRGMNLLGYDAMAVGNHEFDKPPVVLQMQRDLATFPMLSANIYRDGKRMFEPYKLFNLGGVRVAVMGLTTEDTQKMVHPDNIRNIEFRNAQTEAAKVVPELRGKADVVIAATHMGHYENGTHGTQAPGDVELARAVKGIDMIVGGHTQNPACMKAENVLDRAYVPGSDCKPDRQNGTWVVQAHEWGKYVGRADFTYKNGEFKLVKYALIPINLKKPVKTADGKNSLVTYTPEIAESPEMLQMLKPFQEFGQQKLMMEVGSSDGKLEGDRSVVRSQPAALGVMIGRSMMEKTKADFAVVNAGGVRDSLPAGKITYKDVVTVHPFGNTIAVVDFTGKEVMDYLGVIAKMTPGSGAFPQFAGIRLVIDKGAVMQATVAGKAIDPAGKYRMAINNFVASGGDGYPKVVGHPSYVDTGFVDADVLRGFIAAHSPLKAADFQPGDQVVRR</sequence>
<proteinExistence type="inferred from homology"/>
<dbReference type="GO" id="GO:0046872">
    <property type="term" value="F:metal ion binding"/>
    <property type="evidence" value="ECO:0007669"/>
    <property type="project" value="UniProtKB-KW"/>
</dbReference>
<dbReference type="InterPro" id="IPR004843">
    <property type="entry name" value="Calcineurin-like_PHP"/>
</dbReference>
<comment type="similarity">
    <text evidence="1 5">Belongs to the 5'-nucleotidase family.</text>
</comment>